<feature type="non-terminal residue" evidence="5">
    <location>
        <position position="424"/>
    </location>
</feature>
<dbReference type="SUPFAM" id="SSF48452">
    <property type="entry name" value="TPR-like"/>
    <property type="match status" value="1"/>
</dbReference>
<keyword evidence="2" id="KW-0396">Initiation factor</keyword>
<evidence type="ECO:0000256" key="3">
    <source>
        <dbReference type="ARBA" id="ARBA00022917"/>
    </source>
</evidence>
<dbReference type="Pfam" id="PF01399">
    <property type="entry name" value="PCI"/>
    <property type="match status" value="1"/>
</dbReference>
<keyword evidence="3" id="KW-0648">Protein biosynthesis</keyword>
<dbReference type="GO" id="GO:0003743">
    <property type="term" value="F:translation initiation factor activity"/>
    <property type="evidence" value="ECO:0007669"/>
    <property type="project" value="UniProtKB-KW"/>
</dbReference>
<dbReference type="AlphaFoldDB" id="A0A1E4TI80"/>
<dbReference type="SUPFAM" id="SSF46785">
    <property type="entry name" value="Winged helix' DNA-binding domain"/>
    <property type="match status" value="1"/>
</dbReference>
<evidence type="ECO:0000259" key="4">
    <source>
        <dbReference type="PROSITE" id="PS50250"/>
    </source>
</evidence>
<evidence type="ECO:0000313" key="5">
    <source>
        <dbReference type="EMBL" id="ODV91378.1"/>
    </source>
</evidence>
<dbReference type="InterPro" id="IPR011990">
    <property type="entry name" value="TPR-like_helical_dom_sf"/>
</dbReference>
<dbReference type="PANTHER" id="PTHR10317">
    <property type="entry name" value="EUKARYOTIC TRANSLATION INITIATION FACTOR 3 SUBUNIT E"/>
    <property type="match status" value="1"/>
</dbReference>
<dbReference type="InterPro" id="IPR016650">
    <property type="entry name" value="eIF3e"/>
</dbReference>
<sequence length="424" mass="47513">EATELAKKYDISSDVLEHLDRHLVIVLIENLMKSKMYEETELKNGLSEVISQTKLIEKKAALNGTSVSQAEVAAIEAELKKLKAAAKFDTIFSEEVTAALKEKSEIEGVHEIGSQGLASFEKFSIGQNEIDSLYEYGQLLYETGKYAEAAEILERFALFNKASEKAHSAAWGSFASRLLAGDYAAAAKSLETLREIVDSGVEYATNPQKQLTSRIWIVHWSLFFLLNGGEGQAVFCDLCLSREYINAIQNGCPWILRYLVGAAVSSRQSSYQRLIRDVVRSAKVELHEYSDPVVEFVTSLYVDFDFEVAQLKLNEAEQILRCDMFLCGIADAFLESSRHLISEIYCRIHQRIDLSDLSSRLGLTADEGEKWIANLIKDTRRVDAKIDYSANSVVMNHPPSSVYQQVIEKTKGIAFKTLHTLNHS</sequence>
<accession>A0A1E4TI80</accession>
<organism evidence="5 6">
    <name type="scientific">Tortispora caseinolytica NRRL Y-17796</name>
    <dbReference type="NCBI Taxonomy" id="767744"/>
    <lineage>
        <taxon>Eukaryota</taxon>
        <taxon>Fungi</taxon>
        <taxon>Dikarya</taxon>
        <taxon>Ascomycota</taxon>
        <taxon>Saccharomycotina</taxon>
        <taxon>Trigonopsidomycetes</taxon>
        <taxon>Trigonopsidales</taxon>
        <taxon>Trigonopsidaceae</taxon>
        <taxon>Tortispora</taxon>
    </lineage>
</organism>
<name>A0A1E4TI80_9ASCO</name>
<gene>
    <name evidence="5" type="ORF">CANCADRAFT_15354</name>
</gene>
<dbReference type="Proteomes" id="UP000095023">
    <property type="component" value="Unassembled WGS sequence"/>
</dbReference>
<dbReference type="Pfam" id="PF21357">
    <property type="entry name" value="EIF3E_C"/>
    <property type="match status" value="1"/>
</dbReference>
<dbReference type="GO" id="GO:0005852">
    <property type="term" value="C:eukaryotic translation initiation factor 3 complex"/>
    <property type="evidence" value="ECO:0007669"/>
    <property type="project" value="InterPro"/>
</dbReference>
<dbReference type="InterPro" id="IPR019010">
    <property type="entry name" value="eIF3e_N"/>
</dbReference>
<keyword evidence="1" id="KW-0963">Cytoplasm</keyword>
<dbReference type="PROSITE" id="PS50250">
    <property type="entry name" value="PCI"/>
    <property type="match status" value="1"/>
</dbReference>
<dbReference type="OrthoDB" id="417252at2759"/>
<dbReference type="Gene3D" id="1.25.40.10">
    <property type="entry name" value="Tetratricopeptide repeat domain"/>
    <property type="match status" value="1"/>
</dbReference>
<evidence type="ECO:0000313" key="6">
    <source>
        <dbReference type="Proteomes" id="UP000095023"/>
    </source>
</evidence>
<dbReference type="PIRSF" id="PIRSF016255">
    <property type="entry name" value="eIF3e_su6"/>
    <property type="match status" value="1"/>
</dbReference>
<dbReference type="SMART" id="SM01186">
    <property type="entry name" value="eIF3_N"/>
    <property type="match status" value="1"/>
</dbReference>
<dbReference type="GO" id="GO:0008541">
    <property type="term" value="C:proteasome regulatory particle, lid subcomplex"/>
    <property type="evidence" value="ECO:0007669"/>
    <property type="project" value="UniProtKB-ARBA"/>
</dbReference>
<proteinExistence type="predicted"/>
<keyword evidence="6" id="KW-1185">Reference proteome</keyword>
<feature type="domain" description="PCI" evidence="4">
    <location>
        <begin position="223"/>
        <end position="400"/>
    </location>
</feature>
<evidence type="ECO:0000256" key="1">
    <source>
        <dbReference type="ARBA" id="ARBA00022490"/>
    </source>
</evidence>
<evidence type="ECO:0000256" key="2">
    <source>
        <dbReference type="ARBA" id="ARBA00022540"/>
    </source>
</evidence>
<dbReference type="InterPro" id="IPR000717">
    <property type="entry name" value="PCI_dom"/>
</dbReference>
<dbReference type="InterPro" id="IPR036390">
    <property type="entry name" value="WH_DNA-bd_sf"/>
</dbReference>
<reference evidence="6" key="1">
    <citation type="submission" date="2016-02" db="EMBL/GenBank/DDBJ databases">
        <title>Comparative genomics of biotechnologically important yeasts.</title>
        <authorList>
            <consortium name="DOE Joint Genome Institute"/>
            <person name="Riley R."/>
            <person name="Haridas S."/>
            <person name="Wolfe K.H."/>
            <person name="Lopes M.R."/>
            <person name="Hittinger C.T."/>
            <person name="Goker M."/>
            <person name="Salamov A."/>
            <person name="Wisecaver J."/>
            <person name="Long T.M."/>
            <person name="Aerts A.L."/>
            <person name="Barry K."/>
            <person name="Choi C."/>
            <person name="Clum A."/>
            <person name="Coughlan A.Y."/>
            <person name="Deshpande S."/>
            <person name="Douglass A.P."/>
            <person name="Hanson S.J."/>
            <person name="Klenk H.-P."/>
            <person name="Labutti K."/>
            <person name="Lapidus A."/>
            <person name="Lindquist E."/>
            <person name="Lipzen A."/>
            <person name="Meier-Kolthoff J.P."/>
            <person name="Ohm R.A."/>
            <person name="Otillar R.P."/>
            <person name="Pangilinan J."/>
            <person name="Peng Y."/>
            <person name="Rokas A."/>
            <person name="Rosa C.A."/>
            <person name="Scheuner C."/>
            <person name="Sibirny A.A."/>
            <person name="Slot J.C."/>
            <person name="Stielow J.B."/>
            <person name="Sun H."/>
            <person name="Kurtzman C.P."/>
            <person name="Blackwell M."/>
            <person name="Jeffries T.W."/>
            <person name="Grigoriev I.V."/>
        </authorList>
    </citation>
    <scope>NUCLEOTIDE SEQUENCE [LARGE SCALE GENOMIC DNA]</scope>
    <source>
        <strain evidence="6">NRRL Y-17796</strain>
    </source>
</reference>
<feature type="non-terminal residue" evidence="5">
    <location>
        <position position="1"/>
    </location>
</feature>
<dbReference type="SMART" id="SM00088">
    <property type="entry name" value="PINT"/>
    <property type="match status" value="1"/>
</dbReference>
<dbReference type="Pfam" id="PF09440">
    <property type="entry name" value="eIF3_N"/>
    <property type="match status" value="1"/>
</dbReference>
<protein>
    <recommendedName>
        <fullName evidence="4">PCI domain-containing protein</fullName>
    </recommendedName>
</protein>
<dbReference type="EMBL" id="KV453842">
    <property type="protein sequence ID" value="ODV91378.1"/>
    <property type="molecule type" value="Genomic_DNA"/>
</dbReference>